<proteinExistence type="predicted"/>
<feature type="region of interest" description="Disordered" evidence="1">
    <location>
        <begin position="1"/>
        <end position="55"/>
    </location>
</feature>
<evidence type="ECO:0000256" key="1">
    <source>
        <dbReference type="SAM" id="MobiDB-lite"/>
    </source>
</evidence>
<feature type="region of interest" description="Disordered" evidence="1">
    <location>
        <begin position="156"/>
        <end position="185"/>
    </location>
</feature>
<dbReference type="EMBL" id="KZ857538">
    <property type="protein sequence ID" value="RDX40768.1"/>
    <property type="molecule type" value="Genomic_DNA"/>
</dbReference>
<gene>
    <name evidence="2" type="ORF">OH76DRAFT_305116</name>
</gene>
<evidence type="ECO:0000313" key="2">
    <source>
        <dbReference type="EMBL" id="RDX40768.1"/>
    </source>
</evidence>
<accession>A0A371CKG2</accession>
<name>A0A371CKG2_9APHY</name>
<feature type="compositionally biased region" description="Polar residues" evidence="1">
    <location>
        <begin position="34"/>
        <end position="47"/>
    </location>
</feature>
<protein>
    <submittedName>
        <fullName evidence="2">Uncharacterized protein</fullName>
    </submittedName>
</protein>
<organism evidence="2 3">
    <name type="scientific">Lentinus brumalis</name>
    <dbReference type="NCBI Taxonomy" id="2498619"/>
    <lineage>
        <taxon>Eukaryota</taxon>
        <taxon>Fungi</taxon>
        <taxon>Dikarya</taxon>
        <taxon>Basidiomycota</taxon>
        <taxon>Agaricomycotina</taxon>
        <taxon>Agaricomycetes</taxon>
        <taxon>Polyporales</taxon>
        <taxon>Polyporaceae</taxon>
        <taxon>Lentinus</taxon>
    </lineage>
</organism>
<evidence type="ECO:0000313" key="3">
    <source>
        <dbReference type="Proteomes" id="UP000256964"/>
    </source>
</evidence>
<dbReference type="Proteomes" id="UP000256964">
    <property type="component" value="Unassembled WGS sequence"/>
</dbReference>
<dbReference type="AlphaFoldDB" id="A0A371CKG2"/>
<reference evidence="2 3" key="1">
    <citation type="journal article" date="2018" name="Biotechnol. Biofuels">
        <title>Integrative visual omics of the white-rot fungus Polyporus brumalis exposes the biotechnological potential of its oxidative enzymes for delignifying raw plant biomass.</title>
        <authorList>
            <person name="Miyauchi S."/>
            <person name="Rancon A."/>
            <person name="Drula E."/>
            <person name="Hage H."/>
            <person name="Chaduli D."/>
            <person name="Favel A."/>
            <person name="Grisel S."/>
            <person name="Henrissat B."/>
            <person name="Herpoel-Gimbert I."/>
            <person name="Ruiz-Duenas F.J."/>
            <person name="Chevret D."/>
            <person name="Hainaut M."/>
            <person name="Lin J."/>
            <person name="Wang M."/>
            <person name="Pangilinan J."/>
            <person name="Lipzen A."/>
            <person name="Lesage-Meessen L."/>
            <person name="Navarro D."/>
            <person name="Riley R."/>
            <person name="Grigoriev I.V."/>
            <person name="Zhou S."/>
            <person name="Raouche S."/>
            <person name="Rosso M.N."/>
        </authorList>
    </citation>
    <scope>NUCLEOTIDE SEQUENCE [LARGE SCALE GENOMIC DNA]</scope>
    <source>
        <strain evidence="2 3">BRFM 1820</strain>
    </source>
</reference>
<keyword evidence="3" id="KW-1185">Reference proteome</keyword>
<sequence length="216" mass="23590">MRRSRRSSPLQPTRFHRGTRTLEEGAFSPHPASRSPSQLMRTFQPRGSSRKRTTGCVARCTPGNFTGKFYPATLVATGSLPAEPSVQPSDALPCELIITAPLTPNHVQTHALSAFRWPCTTRRTHPLFPYTSAPGHHPSASAHGDRLGARSMSTQLPAIRTLSPRRLNSDPPSPAGRDRHPRPSTCREQRALFHASGSCQQCPPALVAHHDLCAES</sequence>